<proteinExistence type="predicted"/>
<dbReference type="Proteomes" id="UP000324897">
    <property type="component" value="Chromosome 6"/>
</dbReference>
<keyword evidence="4" id="KW-1185">Reference proteome</keyword>
<accession>A0A5J9WS68</accession>
<comment type="caution">
    <text evidence="3">The sequence shown here is derived from an EMBL/GenBank/DDBJ whole genome shotgun (WGS) entry which is preliminary data.</text>
</comment>
<name>A0A5J9WS68_9POAL</name>
<organism evidence="3 4">
    <name type="scientific">Eragrostis curvula</name>
    <name type="common">weeping love grass</name>
    <dbReference type="NCBI Taxonomy" id="38414"/>
    <lineage>
        <taxon>Eukaryota</taxon>
        <taxon>Viridiplantae</taxon>
        <taxon>Streptophyta</taxon>
        <taxon>Embryophyta</taxon>
        <taxon>Tracheophyta</taxon>
        <taxon>Spermatophyta</taxon>
        <taxon>Magnoliopsida</taxon>
        <taxon>Liliopsida</taxon>
        <taxon>Poales</taxon>
        <taxon>Poaceae</taxon>
        <taxon>PACMAD clade</taxon>
        <taxon>Chloridoideae</taxon>
        <taxon>Eragrostideae</taxon>
        <taxon>Eragrostidinae</taxon>
        <taxon>Eragrostis</taxon>
    </lineage>
</organism>
<reference evidence="3 4" key="1">
    <citation type="journal article" date="2019" name="Sci. Rep.">
        <title>A high-quality genome of Eragrostis curvula grass provides insights into Poaceae evolution and supports new strategies to enhance forage quality.</title>
        <authorList>
            <person name="Carballo J."/>
            <person name="Santos B.A.C.M."/>
            <person name="Zappacosta D."/>
            <person name="Garbus I."/>
            <person name="Selva J.P."/>
            <person name="Gallo C.A."/>
            <person name="Diaz A."/>
            <person name="Albertini E."/>
            <person name="Caccamo M."/>
            <person name="Echenique V."/>
        </authorList>
    </citation>
    <scope>NUCLEOTIDE SEQUENCE [LARGE SCALE GENOMIC DNA]</scope>
    <source>
        <strain evidence="4">cv. Victoria</strain>
        <tissue evidence="3">Leaf</tissue>
    </source>
</reference>
<keyword evidence="1" id="KW-0812">Transmembrane</keyword>
<sequence>MGRINVGTVGLLTGFLLIAVVASPALGDRPQAPNAGGGLTNASSNVAAINSTLAYLLLLRARSKSTWVLPHEKGVSFTLSCLQN</sequence>
<gene>
    <name evidence="3" type="ORF">EJB05_01574</name>
</gene>
<protein>
    <submittedName>
        <fullName evidence="3">Uncharacterized protein</fullName>
    </submittedName>
</protein>
<evidence type="ECO:0000256" key="1">
    <source>
        <dbReference type="SAM" id="Phobius"/>
    </source>
</evidence>
<evidence type="ECO:0000256" key="2">
    <source>
        <dbReference type="SAM" id="SignalP"/>
    </source>
</evidence>
<dbReference type="EMBL" id="RWGY01000002">
    <property type="protein sequence ID" value="TVU50210.1"/>
    <property type="molecule type" value="Genomic_DNA"/>
</dbReference>
<dbReference type="AlphaFoldDB" id="A0A5J9WS68"/>
<keyword evidence="2" id="KW-0732">Signal</keyword>
<feature type="transmembrane region" description="Helical" evidence="1">
    <location>
        <begin position="37"/>
        <end position="58"/>
    </location>
</feature>
<keyword evidence="1" id="KW-0472">Membrane</keyword>
<feature type="chain" id="PRO_5023845425" evidence="2">
    <location>
        <begin position="28"/>
        <end position="84"/>
    </location>
</feature>
<evidence type="ECO:0000313" key="3">
    <source>
        <dbReference type="EMBL" id="TVU50210.1"/>
    </source>
</evidence>
<feature type="signal peptide" evidence="2">
    <location>
        <begin position="1"/>
        <end position="27"/>
    </location>
</feature>
<evidence type="ECO:0000313" key="4">
    <source>
        <dbReference type="Proteomes" id="UP000324897"/>
    </source>
</evidence>
<dbReference type="Gramene" id="TVU50210">
    <property type="protein sequence ID" value="TVU50210"/>
    <property type="gene ID" value="EJB05_01574"/>
</dbReference>
<keyword evidence="1" id="KW-1133">Transmembrane helix</keyword>